<dbReference type="CDD" id="cd07938">
    <property type="entry name" value="DRE_TIM_HMGL"/>
    <property type="match status" value="1"/>
</dbReference>
<keyword evidence="2" id="KW-0479">Metal-binding</keyword>
<dbReference type="AlphaFoldDB" id="A0A437M9A1"/>
<comment type="similarity">
    <text evidence="1">Belongs to the HMG-CoA lyase family.</text>
</comment>
<dbReference type="PANTHER" id="PTHR42738">
    <property type="entry name" value="HYDROXYMETHYLGLUTARYL-COA LYASE"/>
    <property type="match status" value="1"/>
</dbReference>
<evidence type="ECO:0000259" key="4">
    <source>
        <dbReference type="PROSITE" id="PS50991"/>
    </source>
</evidence>
<keyword evidence="6" id="KW-1185">Reference proteome</keyword>
<evidence type="ECO:0000256" key="3">
    <source>
        <dbReference type="ARBA" id="ARBA00023239"/>
    </source>
</evidence>
<comment type="caution">
    <text evidence="5">The sequence shown here is derived from an EMBL/GenBank/DDBJ whole genome shotgun (WGS) entry which is preliminary data.</text>
</comment>
<evidence type="ECO:0000256" key="1">
    <source>
        <dbReference type="ARBA" id="ARBA00009405"/>
    </source>
</evidence>
<dbReference type="OrthoDB" id="9784013at2"/>
<dbReference type="EMBL" id="SACN01000001">
    <property type="protein sequence ID" value="RVT94229.1"/>
    <property type="molecule type" value="Genomic_DNA"/>
</dbReference>
<dbReference type="SUPFAM" id="SSF51569">
    <property type="entry name" value="Aldolase"/>
    <property type="match status" value="1"/>
</dbReference>
<sequence length="303" mass="31950">MIQNSSIEIVEVSPRDGIQNEKRPFSVDEKIELIERAVAAGARRIEVGSFVRADRVPQMAGSEEVIARLRLPSDVVTIGLVMNKKGLLRALETPIGEIGAVCIASDSFGQRNQGQTSNESVDVARDIISFAGQEGRRAQVTIGAAFGCPFEGEVDSEHVVEMARRLADAGPVEIALADTIGVAVPAQVSALIGRVREAIGALPVRVHLHNTRGTGIANAWAAIEAGTTTLDSSIGGIGGCPFAPRATGNIATEDLAYMLDRSGIESGYSLDRLIETATWLGGVMERDLPGLVSRAGGFPKPTI</sequence>
<evidence type="ECO:0000313" key="6">
    <source>
        <dbReference type="Proteomes" id="UP000282971"/>
    </source>
</evidence>
<reference evidence="5 6" key="1">
    <citation type="submission" date="2019-01" db="EMBL/GenBank/DDBJ databases">
        <authorList>
            <person name="Chen W.-M."/>
        </authorList>
    </citation>
    <scope>NUCLEOTIDE SEQUENCE [LARGE SCALE GENOMIC DNA]</scope>
    <source>
        <strain evidence="5 6">CCP-7</strain>
    </source>
</reference>
<dbReference type="Pfam" id="PF00682">
    <property type="entry name" value="HMGL-like"/>
    <property type="match status" value="1"/>
</dbReference>
<dbReference type="NCBIfam" id="NF004283">
    <property type="entry name" value="PRK05692.1"/>
    <property type="match status" value="1"/>
</dbReference>
<organism evidence="5 6">
    <name type="scientific">Sphingomonas crocodyli</name>
    <dbReference type="NCBI Taxonomy" id="1979270"/>
    <lineage>
        <taxon>Bacteria</taxon>
        <taxon>Pseudomonadati</taxon>
        <taxon>Pseudomonadota</taxon>
        <taxon>Alphaproteobacteria</taxon>
        <taxon>Sphingomonadales</taxon>
        <taxon>Sphingomonadaceae</taxon>
        <taxon>Sphingomonas</taxon>
    </lineage>
</organism>
<keyword evidence="3 5" id="KW-0456">Lyase</keyword>
<accession>A0A437M9A1</accession>
<dbReference type="PROSITE" id="PS50991">
    <property type="entry name" value="PYR_CT"/>
    <property type="match status" value="1"/>
</dbReference>
<dbReference type="InterPro" id="IPR013785">
    <property type="entry name" value="Aldolase_TIM"/>
</dbReference>
<dbReference type="GO" id="GO:0046872">
    <property type="term" value="F:metal ion binding"/>
    <property type="evidence" value="ECO:0007669"/>
    <property type="project" value="UniProtKB-KW"/>
</dbReference>
<proteinExistence type="inferred from homology"/>
<dbReference type="GO" id="GO:0006552">
    <property type="term" value="P:L-leucine catabolic process"/>
    <property type="evidence" value="ECO:0007669"/>
    <property type="project" value="TreeGrafter"/>
</dbReference>
<dbReference type="InterPro" id="IPR043594">
    <property type="entry name" value="HMGL"/>
</dbReference>
<dbReference type="Gene3D" id="3.20.20.70">
    <property type="entry name" value="Aldolase class I"/>
    <property type="match status" value="1"/>
</dbReference>
<feature type="domain" description="Pyruvate carboxyltransferase" evidence="4">
    <location>
        <begin position="7"/>
        <end position="274"/>
    </location>
</feature>
<dbReference type="GO" id="GO:0004419">
    <property type="term" value="F:hydroxymethylglutaryl-CoA lyase activity"/>
    <property type="evidence" value="ECO:0007669"/>
    <property type="project" value="TreeGrafter"/>
</dbReference>
<name>A0A437M9A1_9SPHN</name>
<gene>
    <name evidence="5" type="ORF">EOD43_10350</name>
</gene>
<dbReference type="Proteomes" id="UP000282971">
    <property type="component" value="Unassembled WGS sequence"/>
</dbReference>
<dbReference type="GO" id="GO:0046951">
    <property type="term" value="P:ketone body biosynthetic process"/>
    <property type="evidence" value="ECO:0007669"/>
    <property type="project" value="TreeGrafter"/>
</dbReference>
<evidence type="ECO:0000256" key="2">
    <source>
        <dbReference type="ARBA" id="ARBA00022723"/>
    </source>
</evidence>
<dbReference type="RefSeq" id="WP_127743518.1">
    <property type="nucleotide sequence ID" value="NZ_SACN01000001.1"/>
</dbReference>
<dbReference type="PANTHER" id="PTHR42738:SF7">
    <property type="entry name" value="HYDROXYMETHYLGLUTARYL-COA LYASE"/>
    <property type="match status" value="1"/>
</dbReference>
<dbReference type="InterPro" id="IPR000891">
    <property type="entry name" value="PYR_CT"/>
</dbReference>
<protein>
    <submittedName>
        <fullName evidence="5">Hydroxymethylglutaryl-CoA lyase</fullName>
    </submittedName>
</protein>
<evidence type="ECO:0000313" key="5">
    <source>
        <dbReference type="EMBL" id="RVT94229.1"/>
    </source>
</evidence>